<dbReference type="EMBL" id="LXQA011416438">
    <property type="protein sequence ID" value="MCI96503.1"/>
    <property type="molecule type" value="Genomic_DNA"/>
</dbReference>
<sequence length="52" mass="5566">MAEASEKYKLVDTITDPGLGWVGLEPWGIASTITPTAGGTYTHVEEGDAENW</sequence>
<evidence type="ECO:0000313" key="1">
    <source>
        <dbReference type="EMBL" id="MCI96503.1"/>
    </source>
</evidence>
<comment type="caution">
    <text evidence="1">The sequence shown here is derived from an EMBL/GenBank/DDBJ whole genome shotgun (WGS) entry which is preliminary data.</text>
</comment>
<protein>
    <submittedName>
        <fullName evidence="1">Uncharacterized protein</fullName>
    </submittedName>
</protein>
<name>A0A392W9N2_9FABA</name>
<proteinExistence type="predicted"/>
<feature type="non-terminal residue" evidence="1">
    <location>
        <position position="52"/>
    </location>
</feature>
<reference evidence="1 2" key="1">
    <citation type="journal article" date="2018" name="Front. Plant Sci.">
        <title>Red Clover (Trifolium pratense) and Zigzag Clover (T. medium) - A Picture of Genomic Similarities and Differences.</title>
        <authorList>
            <person name="Dluhosova J."/>
            <person name="Istvanek J."/>
            <person name="Nedelnik J."/>
            <person name="Repkova J."/>
        </authorList>
    </citation>
    <scope>NUCLEOTIDE SEQUENCE [LARGE SCALE GENOMIC DNA]</scope>
    <source>
        <strain evidence="2">cv. 10/8</strain>
        <tissue evidence="1">Leaf</tissue>
    </source>
</reference>
<organism evidence="1 2">
    <name type="scientific">Trifolium medium</name>
    <dbReference type="NCBI Taxonomy" id="97028"/>
    <lineage>
        <taxon>Eukaryota</taxon>
        <taxon>Viridiplantae</taxon>
        <taxon>Streptophyta</taxon>
        <taxon>Embryophyta</taxon>
        <taxon>Tracheophyta</taxon>
        <taxon>Spermatophyta</taxon>
        <taxon>Magnoliopsida</taxon>
        <taxon>eudicotyledons</taxon>
        <taxon>Gunneridae</taxon>
        <taxon>Pentapetalae</taxon>
        <taxon>rosids</taxon>
        <taxon>fabids</taxon>
        <taxon>Fabales</taxon>
        <taxon>Fabaceae</taxon>
        <taxon>Papilionoideae</taxon>
        <taxon>50 kb inversion clade</taxon>
        <taxon>NPAAA clade</taxon>
        <taxon>Hologalegina</taxon>
        <taxon>IRL clade</taxon>
        <taxon>Trifolieae</taxon>
        <taxon>Trifolium</taxon>
    </lineage>
</organism>
<evidence type="ECO:0000313" key="2">
    <source>
        <dbReference type="Proteomes" id="UP000265520"/>
    </source>
</evidence>
<dbReference type="AlphaFoldDB" id="A0A392W9N2"/>
<keyword evidence="2" id="KW-1185">Reference proteome</keyword>
<dbReference type="Proteomes" id="UP000265520">
    <property type="component" value="Unassembled WGS sequence"/>
</dbReference>
<accession>A0A392W9N2</accession>